<proteinExistence type="predicted"/>
<dbReference type="Proteomes" id="UP000789525">
    <property type="component" value="Unassembled WGS sequence"/>
</dbReference>
<comment type="caution">
    <text evidence="1">The sequence shown here is derived from an EMBL/GenBank/DDBJ whole genome shotgun (WGS) entry which is preliminary data.</text>
</comment>
<organism evidence="1 2">
    <name type="scientific">Acaulospora colombiana</name>
    <dbReference type="NCBI Taxonomy" id="27376"/>
    <lineage>
        <taxon>Eukaryota</taxon>
        <taxon>Fungi</taxon>
        <taxon>Fungi incertae sedis</taxon>
        <taxon>Mucoromycota</taxon>
        <taxon>Glomeromycotina</taxon>
        <taxon>Glomeromycetes</taxon>
        <taxon>Diversisporales</taxon>
        <taxon>Acaulosporaceae</taxon>
        <taxon>Acaulospora</taxon>
    </lineage>
</organism>
<keyword evidence="2" id="KW-1185">Reference proteome</keyword>
<gene>
    <name evidence="1" type="ORF">ACOLOM_LOCUS12025</name>
</gene>
<evidence type="ECO:0000313" key="2">
    <source>
        <dbReference type="Proteomes" id="UP000789525"/>
    </source>
</evidence>
<protein>
    <submittedName>
        <fullName evidence="1">3352_t:CDS:1</fullName>
    </submittedName>
</protein>
<reference evidence="1" key="1">
    <citation type="submission" date="2021-06" db="EMBL/GenBank/DDBJ databases">
        <authorList>
            <person name="Kallberg Y."/>
            <person name="Tangrot J."/>
            <person name="Rosling A."/>
        </authorList>
    </citation>
    <scope>NUCLEOTIDE SEQUENCE</scope>
    <source>
        <strain evidence="1">CL356</strain>
    </source>
</reference>
<evidence type="ECO:0000313" key="1">
    <source>
        <dbReference type="EMBL" id="CAG8738286.1"/>
    </source>
</evidence>
<name>A0ACA9Q6B3_9GLOM</name>
<sequence length="341" mass="39162">GESDNLYSAFHLKYSMILNMTRAEGLGPELLLKKSFYQFQNTAHIPRLEEELRNLEKNRDSLVVPDEETVAGYYESRKLLRSYYREMRSIINHPSHVLTFLKPGRLVRIKHANMEFGWGMVVAYGKRKNPEEIENSNSDQPTLEQKETLKNLQNKRAPLPGDYFVDVLLYCDPNSIVAKTADGITTGVRPCKENEPGEMMVVPVELSTIRSLSAIRIFSPKNLTNPQVRQGVYESIQSVIKQFPDGLIPLDPIEDMGISNENFQKLIRKIEILEDKVSSNPLFGTPHLPALYERYSKKVSLLNRIKKLKSKIGVAQSILHLDDLKYRKRILRRIGYLTDDD</sequence>
<dbReference type="EMBL" id="CAJVPT010046531">
    <property type="protein sequence ID" value="CAG8738286.1"/>
    <property type="molecule type" value="Genomic_DNA"/>
</dbReference>
<feature type="non-terminal residue" evidence="1">
    <location>
        <position position="341"/>
    </location>
</feature>
<feature type="non-terminal residue" evidence="1">
    <location>
        <position position="1"/>
    </location>
</feature>
<accession>A0ACA9Q6B3</accession>